<reference evidence="2" key="1">
    <citation type="submission" date="2023-09" db="EMBL/GenBank/DDBJ databases">
        <title>30 novel species of actinomycetes from the DSMZ collection.</title>
        <authorList>
            <person name="Nouioui I."/>
        </authorList>
    </citation>
    <scope>NUCLEOTIDE SEQUENCE</scope>
    <source>
        <strain evidence="2">DSM 115977</strain>
    </source>
</reference>
<dbReference type="SUPFAM" id="SSF56266">
    <property type="entry name" value="DmpA/ArgJ-like"/>
    <property type="match status" value="1"/>
</dbReference>
<dbReference type="RefSeq" id="WP_311410822.1">
    <property type="nucleotide sequence ID" value="NZ_JAVRFL010000005.1"/>
</dbReference>
<keyword evidence="3" id="KW-1185">Reference proteome</keyword>
<gene>
    <name evidence="2" type="ORF">RM555_06035</name>
</gene>
<dbReference type="EMBL" id="JAVRFL010000005">
    <property type="protein sequence ID" value="MDT0528554.1"/>
    <property type="molecule type" value="Genomic_DNA"/>
</dbReference>
<comment type="similarity">
    <text evidence="1">Belongs to the peptidase S58 family.</text>
</comment>
<accession>A0ABU2WRL4</accession>
<evidence type="ECO:0000313" key="2">
    <source>
        <dbReference type="EMBL" id="MDT0528554.1"/>
    </source>
</evidence>
<comment type="caution">
    <text evidence="2">The sequence shown here is derived from an EMBL/GenBank/DDBJ whole genome shotgun (WGS) entry which is preliminary data.</text>
</comment>
<dbReference type="Pfam" id="PF03576">
    <property type="entry name" value="Peptidase_S58"/>
    <property type="match status" value="1"/>
</dbReference>
<protein>
    <submittedName>
        <fullName evidence="2">P1 family peptidase</fullName>
    </submittedName>
</protein>
<dbReference type="PANTHER" id="PTHR36512:SF3">
    <property type="entry name" value="BLR5678 PROTEIN"/>
    <property type="match status" value="1"/>
</dbReference>
<sequence length="352" mass="36553">MQEPRRVRDLGIVVGTLPTGPLNAVTDVPGVRVGHTTLVDGDSIRSGVTAIVPDQLTDRRSLPAGLFVGNGHGKMVGSTQVAELGEIETPVVLTATLSTFRAADALLTYMLGQPGRETVESLNPVVAETNDGFLSDIRARPVREQHVLAALAEARGGLPAEGAVGAGTGTAALGFKAGIGMSSRLATTSRGAVTVGVLVQSNFSGLLQVCGVPIRPGQVGVPSLSLPVRPEQPGNSCVIVVATDGRLDARQLGRVARRAVFAMARVGSDFAGGSGDYALAFSTADTQAPTPTAPESDLEPVFAAVLEATEEALLNSLFMARTTVGVKGRVKYAVPHDRMLDLLRAHRVELRT</sequence>
<evidence type="ECO:0000313" key="3">
    <source>
        <dbReference type="Proteomes" id="UP001180973"/>
    </source>
</evidence>
<dbReference type="Gene3D" id="3.60.70.12">
    <property type="entry name" value="L-amino peptidase D-ALA esterase/amidase"/>
    <property type="match status" value="1"/>
</dbReference>
<dbReference type="PANTHER" id="PTHR36512">
    <property type="entry name" value="D-AMINOPEPTIDASE"/>
    <property type="match status" value="1"/>
</dbReference>
<proteinExistence type="inferred from homology"/>
<evidence type="ECO:0000256" key="1">
    <source>
        <dbReference type="ARBA" id="ARBA00007068"/>
    </source>
</evidence>
<name>A0ABU2WRL4_9ACTN</name>
<dbReference type="InterPro" id="IPR005321">
    <property type="entry name" value="Peptidase_S58_DmpA"/>
</dbReference>
<dbReference type="InterPro" id="IPR016117">
    <property type="entry name" value="ArgJ-like_dom_sf"/>
</dbReference>
<organism evidence="2 3">
    <name type="scientific">Micromonospora reichwaldensis</name>
    <dbReference type="NCBI Taxonomy" id="3075516"/>
    <lineage>
        <taxon>Bacteria</taxon>
        <taxon>Bacillati</taxon>
        <taxon>Actinomycetota</taxon>
        <taxon>Actinomycetes</taxon>
        <taxon>Micromonosporales</taxon>
        <taxon>Micromonosporaceae</taxon>
        <taxon>Micromonospora</taxon>
    </lineage>
</organism>
<dbReference type="Proteomes" id="UP001180973">
    <property type="component" value="Unassembled WGS sequence"/>
</dbReference>